<evidence type="ECO:0008006" key="4">
    <source>
        <dbReference type="Google" id="ProtNLM"/>
    </source>
</evidence>
<comment type="caution">
    <text evidence="2">The sequence shown here is derived from an EMBL/GenBank/DDBJ whole genome shotgun (WGS) entry which is preliminary data.</text>
</comment>
<dbReference type="PANTHER" id="PTHR35758:SF1">
    <property type="entry name" value="SERINE RICH PROTEIN"/>
    <property type="match status" value="1"/>
</dbReference>
<dbReference type="Proteomes" id="UP000237105">
    <property type="component" value="Unassembled WGS sequence"/>
</dbReference>
<protein>
    <recommendedName>
        <fullName evidence="4">Transmembrane protein</fullName>
    </recommendedName>
</protein>
<gene>
    <name evidence="2" type="ORF">PanWU01x14_334260</name>
</gene>
<reference evidence="3" key="1">
    <citation type="submission" date="2016-06" db="EMBL/GenBank/DDBJ databases">
        <title>Parallel loss of symbiosis genes in relatives of nitrogen-fixing non-legume Parasponia.</title>
        <authorList>
            <person name="Van Velzen R."/>
            <person name="Holmer R."/>
            <person name="Bu F."/>
            <person name="Rutten L."/>
            <person name="Van Zeijl A."/>
            <person name="Liu W."/>
            <person name="Santuari L."/>
            <person name="Cao Q."/>
            <person name="Sharma T."/>
            <person name="Shen D."/>
            <person name="Roswanjaya Y."/>
            <person name="Wardhani T."/>
            <person name="Kalhor M.S."/>
            <person name="Jansen J."/>
            <person name="Van den Hoogen J."/>
            <person name="Gungor B."/>
            <person name="Hartog M."/>
            <person name="Hontelez J."/>
            <person name="Verver J."/>
            <person name="Yang W.-C."/>
            <person name="Schijlen E."/>
            <person name="Repin R."/>
            <person name="Schilthuizen M."/>
            <person name="Schranz E."/>
            <person name="Heidstra R."/>
            <person name="Miyata K."/>
            <person name="Fedorova E."/>
            <person name="Kohlen W."/>
            <person name="Bisseling T."/>
            <person name="Smit S."/>
            <person name="Geurts R."/>
        </authorList>
    </citation>
    <scope>NUCLEOTIDE SEQUENCE [LARGE SCALE GENOMIC DNA]</scope>
    <source>
        <strain evidence="3">cv. WU1-14</strain>
    </source>
</reference>
<proteinExistence type="predicted"/>
<evidence type="ECO:0000313" key="2">
    <source>
        <dbReference type="EMBL" id="PON35688.1"/>
    </source>
</evidence>
<feature type="non-terminal residue" evidence="2">
    <location>
        <position position="1"/>
    </location>
</feature>
<feature type="transmembrane region" description="Helical" evidence="1">
    <location>
        <begin position="62"/>
        <end position="83"/>
    </location>
</feature>
<dbReference type="OrthoDB" id="1930536at2759"/>
<keyword evidence="1" id="KW-0812">Transmembrane</keyword>
<dbReference type="AlphaFoldDB" id="A0A2P5AGL7"/>
<evidence type="ECO:0000256" key="1">
    <source>
        <dbReference type="SAM" id="Phobius"/>
    </source>
</evidence>
<keyword evidence="1" id="KW-1133">Transmembrane helix</keyword>
<keyword evidence="3" id="KW-1185">Reference proteome</keyword>
<feature type="transmembrane region" description="Helical" evidence="1">
    <location>
        <begin position="103"/>
        <end position="127"/>
    </location>
</feature>
<dbReference type="PANTHER" id="PTHR35758">
    <property type="entry name" value="TRANSMEMBRANE PROTEIN"/>
    <property type="match status" value="1"/>
</dbReference>
<feature type="transmembrane region" description="Helical" evidence="1">
    <location>
        <begin position="24"/>
        <end position="41"/>
    </location>
</feature>
<dbReference type="EMBL" id="JXTB01000601">
    <property type="protein sequence ID" value="PON35688.1"/>
    <property type="molecule type" value="Genomic_DNA"/>
</dbReference>
<organism evidence="2 3">
    <name type="scientific">Parasponia andersonii</name>
    <name type="common">Sponia andersonii</name>
    <dbReference type="NCBI Taxonomy" id="3476"/>
    <lineage>
        <taxon>Eukaryota</taxon>
        <taxon>Viridiplantae</taxon>
        <taxon>Streptophyta</taxon>
        <taxon>Embryophyta</taxon>
        <taxon>Tracheophyta</taxon>
        <taxon>Spermatophyta</taxon>
        <taxon>Magnoliopsida</taxon>
        <taxon>eudicotyledons</taxon>
        <taxon>Gunneridae</taxon>
        <taxon>Pentapetalae</taxon>
        <taxon>rosids</taxon>
        <taxon>fabids</taxon>
        <taxon>Rosales</taxon>
        <taxon>Cannabaceae</taxon>
        <taxon>Parasponia</taxon>
    </lineage>
</organism>
<name>A0A2P5AGL7_PARAD</name>
<evidence type="ECO:0000313" key="3">
    <source>
        <dbReference type="Proteomes" id="UP000237105"/>
    </source>
</evidence>
<accession>A0A2P5AGL7</accession>
<keyword evidence="1" id="KW-0472">Membrane</keyword>
<sequence>GVKTMATTSTYYTSQNSSSSSQRSVAMLLALISAVVVSPLYNVSRKNETTRYYETKWSCSGFVLPMVLAGLIIAIKTVSSSSSSSNGSSSSSGSFIPSPDPSWVLRIGSSSWGLAGILLMLILVISCQDSVQDFFSR</sequence>